<proteinExistence type="predicted"/>
<name>A0ABY4TTJ7_9SPHN</name>
<gene>
    <name evidence="1" type="ORF">M9980_10805</name>
</gene>
<dbReference type="Proteomes" id="UP001055580">
    <property type="component" value="Chromosome"/>
</dbReference>
<accession>A0ABY4TTJ7</accession>
<keyword evidence="2" id="KW-1185">Reference proteome</keyword>
<dbReference type="RefSeq" id="WP_250750569.1">
    <property type="nucleotide sequence ID" value="NZ_CP098401.1"/>
</dbReference>
<reference evidence="1" key="1">
    <citation type="submission" date="2022-05" db="EMBL/GenBank/DDBJ databases">
        <title>Sphingomonas sp. strain RMG20 Genome sequencing and assembly.</title>
        <authorList>
            <person name="Kim I."/>
        </authorList>
    </citation>
    <scope>NUCLEOTIDE SEQUENCE</scope>
    <source>
        <strain evidence="1">RMG20</strain>
    </source>
</reference>
<sequence>MAQKVSAELLRALRTSSAAQWATPRLSNKCILWQGIADWPQPDIAFEDPNTGATLALEFKPPNQSKREYVTGVGQMLTYLQDFEFAGLVLPERSHDGFAIAEYIENVFQSELSQQPVVLMSYGPDVCDLSIRRALTARVGPAPAPRVRRRGTFWAYWRDLSNYDLFALLKVLDAKPGRSFDQNFHSFWISTVLKGKAKNWEGQWRKKSPGSAESPERLNAKYAMRHCGLIGADGSLTSTGLELLQVGKIYGPESDAFNMLLAKRVLVDGNHLELILWVEAQTRDMAPRKIKTSDAYLAAIDAELVKHGIIPPRPAGAVKPHFFRDEAKLWNKLGLLQRQSPSKYFRAGEGYRFDWRMIISAVQHEGHDY</sequence>
<organism evidence="1 2">
    <name type="scientific">Sphingomonas donggukensis</name>
    <dbReference type="NCBI Taxonomy" id="2949093"/>
    <lineage>
        <taxon>Bacteria</taxon>
        <taxon>Pseudomonadati</taxon>
        <taxon>Pseudomonadota</taxon>
        <taxon>Alphaproteobacteria</taxon>
        <taxon>Sphingomonadales</taxon>
        <taxon>Sphingomonadaceae</taxon>
        <taxon>Sphingomonas</taxon>
    </lineage>
</organism>
<evidence type="ECO:0000313" key="1">
    <source>
        <dbReference type="EMBL" id="URW75046.1"/>
    </source>
</evidence>
<protein>
    <submittedName>
        <fullName evidence="1">Uncharacterized protein</fullName>
    </submittedName>
</protein>
<dbReference type="EMBL" id="CP098401">
    <property type="protein sequence ID" value="URW75046.1"/>
    <property type="molecule type" value="Genomic_DNA"/>
</dbReference>
<evidence type="ECO:0000313" key="2">
    <source>
        <dbReference type="Proteomes" id="UP001055580"/>
    </source>
</evidence>